<dbReference type="InterPro" id="IPR038945">
    <property type="entry name" value="MBD13-like"/>
</dbReference>
<dbReference type="PANTHER" id="PTHR34067:SF20">
    <property type="entry name" value="OS08G0206700 PROTEIN"/>
    <property type="match status" value="1"/>
</dbReference>
<protein>
    <recommendedName>
        <fullName evidence="7">MBD domain-containing protein</fullName>
    </recommendedName>
</protein>
<evidence type="ECO:0000256" key="1">
    <source>
        <dbReference type="ARBA" id="ARBA00004123"/>
    </source>
</evidence>
<accession>B9RC70</accession>
<feature type="compositionally biased region" description="Polar residues" evidence="6">
    <location>
        <begin position="230"/>
        <end position="242"/>
    </location>
</feature>
<proteinExistence type="predicted"/>
<dbReference type="PROSITE" id="PS50982">
    <property type="entry name" value="MBD"/>
    <property type="match status" value="2"/>
</dbReference>
<keyword evidence="4" id="KW-0804">Transcription</keyword>
<organism evidence="8 9">
    <name type="scientific">Ricinus communis</name>
    <name type="common">Castor bean</name>
    <dbReference type="NCBI Taxonomy" id="3988"/>
    <lineage>
        <taxon>Eukaryota</taxon>
        <taxon>Viridiplantae</taxon>
        <taxon>Streptophyta</taxon>
        <taxon>Embryophyta</taxon>
        <taxon>Tracheophyta</taxon>
        <taxon>Spermatophyta</taxon>
        <taxon>Magnoliopsida</taxon>
        <taxon>eudicotyledons</taxon>
        <taxon>Gunneridae</taxon>
        <taxon>Pentapetalae</taxon>
        <taxon>rosids</taxon>
        <taxon>fabids</taxon>
        <taxon>Malpighiales</taxon>
        <taxon>Euphorbiaceae</taxon>
        <taxon>Acalyphoideae</taxon>
        <taxon>Acalypheae</taxon>
        <taxon>Ricinus</taxon>
    </lineage>
</organism>
<gene>
    <name evidence="8" type="ORF">RCOM_1685990</name>
</gene>
<dbReference type="InParanoid" id="B9RC70"/>
<feature type="domain" description="MBD" evidence="7">
    <location>
        <begin position="4"/>
        <end position="77"/>
    </location>
</feature>
<evidence type="ECO:0000313" key="9">
    <source>
        <dbReference type="Proteomes" id="UP000008311"/>
    </source>
</evidence>
<dbReference type="FunCoup" id="B9RC70">
    <property type="interactions" value="350"/>
</dbReference>
<dbReference type="SUPFAM" id="SSF54171">
    <property type="entry name" value="DNA-binding domain"/>
    <property type="match status" value="2"/>
</dbReference>
<dbReference type="eggNOG" id="ENOG502QS50">
    <property type="taxonomic scope" value="Eukaryota"/>
</dbReference>
<comment type="subcellular location">
    <subcellularLocation>
        <location evidence="1">Nucleus</location>
    </subcellularLocation>
</comment>
<evidence type="ECO:0000256" key="2">
    <source>
        <dbReference type="ARBA" id="ARBA00023015"/>
    </source>
</evidence>
<dbReference type="STRING" id="3988.B9RC70"/>
<dbReference type="Pfam" id="PF01429">
    <property type="entry name" value="MBD"/>
    <property type="match status" value="2"/>
</dbReference>
<keyword evidence="3" id="KW-0238">DNA-binding</keyword>
<feature type="region of interest" description="Disordered" evidence="6">
    <location>
        <begin position="191"/>
        <end position="212"/>
    </location>
</feature>
<dbReference type="PANTHER" id="PTHR34067">
    <property type="entry name" value="OS04G0193200 PROTEIN"/>
    <property type="match status" value="1"/>
</dbReference>
<keyword evidence="2" id="KW-0805">Transcription regulation</keyword>
<sequence length="978" mass="108245">MHLIEYTNERPEWLPHGWIVELKIKNSGSARGRKYKCYVEPSTGYKFYSKPEVFRHLETTGLKSCTSKQKEAVVSMLPTNKVSLRYPDAKVKIEKSTVEDLPTGWIKEIKIQRKTNGIRKDPYYIDPVSGYVFRSKRDVQRYLETGEISTCKILPRRRDIDDETSPSSAAKSQKLELLATSGQLVTEELTDTGQGYSDGNSIASPEADSLKERGGKTTFALTTVPLATTTEIPSQKIPSDNCTESEKKSNANWTEPTIAEVSKRNQVKDVNADGGPGLVIPQADKKQEQNRDSRIKRDESEKTQNCLSKSRGKKGLNMPRRSSMRLAGIEPEMVANPVSIVQAISEADNKQEQYSPESGIKGSIVQPISGDANKQEHNSPGIKGEGSYERKSQNSFSNSVNKEEHNLPHWSAEQPTMIETEPVANTISIVQALPKMIRSSKREAILAVGMTKDGLADQTIEQIKSEPRKELLLHTSTANSPMLGRPSNKNQRSDTTCPVQPKVKVSERSQHSMVGTDDGPVSTPEVETMRGQKSLESALEWSDLGSSWNSLSTYSYKKAFSLPRRSSKRLAGLEPELVANSEFSGQNAKKKYCRSESNVVVGSTPDDSANIASQQIKGATRIELPHHASINVHNSVHRGSLNKNQVSLHDQTVSKDQPQMLEANRINDEKSESKLVPPFGEFLSDPCLEFAFKTLTGEIPVEITANNGMVSTPTPDTIDERNLLMEKIGKSGDGKPLIKSRNCKNGKKLHLLDQSLEIEHNSMASTFSTDCAFRSIDKKLSKIGAVKDVSLKVGESQQLKAAPEAQSAYYHSANNRIERLNKCTNNEVEKNSDKPELPPFFSFGDCWSDPCFEFAFKTLTGAIPVEDNLPVQSYFQQQIDTSQTQREGYFQQVVDTSQTPRDGSLALPDFGLPSFFQTDISVHFDAPDKQLATQMHVPLSNPSFMPSGSVSLPSCSSIGSQQQPHLKENKGLRGKVNS</sequence>
<dbReference type="GO" id="GO:0005634">
    <property type="term" value="C:nucleus"/>
    <property type="evidence" value="ECO:0007669"/>
    <property type="project" value="UniProtKB-SubCell"/>
</dbReference>
<dbReference type="EMBL" id="EQ973774">
    <property type="protein sequence ID" value="EEF51141.1"/>
    <property type="molecule type" value="Genomic_DNA"/>
</dbReference>
<feature type="compositionally biased region" description="Basic and acidic residues" evidence="6">
    <location>
        <begin position="261"/>
        <end position="271"/>
    </location>
</feature>
<evidence type="ECO:0000256" key="6">
    <source>
        <dbReference type="SAM" id="MobiDB-lite"/>
    </source>
</evidence>
<dbReference type="GO" id="GO:0003677">
    <property type="term" value="F:DNA binding"/>
    <property type="evidence" value="ECO:0007669"/>
    <property type="project" value="UniProtKB-KW"/>
</dbReference>
<keyword evidence="5" id="KW-0539">Nucleus</keyword>
<feature type="region of interest" description="Disordered" evidence="6">
    <location>
        <begin position="476"/>
        <end position="525"/>
    </location>
</feature>
<evidence type="ECO:0000256" key="4">
    <source>
        <dbReference type="ARBA" id="ARBA00023163"/>
    </source>
</evidence>
<keyword evidence="9" id="KW-1185">Reference proteome</keyword>
<evidence type="ECO:0000256" key="5">
    <source>
        <dbReference type="ARBA" id="ARBA00023242"/>
    </source>
</evidence>
<feature type="domain" description="MBD" evidence="7">
    <location>
        <begin position="91"/>
        <end position="165"/>
    </location>
</feature>
<feature type="compositionally biased region" description="Low complexity" evidence="6">
    <location>
        <begin position="948"/>
        <end position="960"/>
    </location>
</feature>
<evidence type="ECO:0000313" key="8">
    <source>
        <dbReference type="EMBL" id="EEF51141.1"/>
    </source>
</evidence>
<dbReference type="Gene3D" id="3.30.890.10">
    <property type="entry name" value="Methyl-cpg-binding Protein 2, Chain A"/>
    <property type="match status" value="2"/>
</dbReference>
<feature type="region of interest" description="Disordered" evidence="6">
    <location>
        <begin position="948"/>
        <end position="978"/>
    </location>
</feature>
<feature type="region of interest" description="Disordered" evidence="6">
    <location>
        <begin position="349"/>
        <end position="408"/>
    </location>
</feature>
<dbReference type="Proteomes" id="UP000008311">
    <property type="component" value="Unassembled WGS sequence"/>
</dbReference>
<reference evidence="9" key="1">
    <citation type="journal article" date="2010" name="Nat. Biotechnol.">
        <title>Draft genome sequence of the oilseed species Ricinus communis.</title>
        <authorList>
            <person name="Chan A.P."/>
            <person name="Crabtree J."/>
            <person name="Zhao Q."/>
            <person name="Lorenzi H."/>
            <person name="Orvis J."/>
            <person name="Puiu D."/>
            <person name="Melake-Berhan A."/>
            <person name="Jones K.M."/>
            <person name="Redman J."/>
            <person name="Chen G."/>
            <person name="Cahoon E.B."/>
            <person name="Gedil M."/>
            <person name="Stanke M."/>
            <person name="Haas B.J."/>
            <person name="Wortman J.R."/>
            <person name="Fraser-Liggett C.M."/>
            <person name="Ravel J."/>
            <person name="Rabinowicz P.D."/>
        </authorList>
    </citation>
    <scope>NUCLEOTIDE SEQUENCE [LARGE SCALE GENOMIC DNA]</scope>
    <source>
        <strain evidence="9">cv. Hale</strain>
    </source>
</reference>
<dbReference type="CDD" id="cd00122">
    <property type="entry name" value="MBD"/>
    <property type="match status" value="2"/>
</dbReference>
<name>B9RC70_RICCO</name>
<feature type="compositionally biased region" description="Polar residues" evidence="6">
    <location>
        <begin position="191"/>
        <end position="203"/>
    </location>
</feature>
<dbReference type="InterPro" id="IPR016177">
    <property type="entry name" value="DNA-bd_dom_sf"/>
</dbReference>
<feature type="region of interest" description="Disordered" evidence="6">
    <location>
        <begin position="230"/>
        <end position="320"/>
    </location>
</feature>
<feature type="compositionally biased region" description="Basic and acidic residues" evidence="6">
    <location>
        <begin position="283"/>
        <end position="302"/>
    </location>
</feature>
<evidence type="ECO:0000256" key="3">
    <source>
        <dbReference type="ARBA" id="ARBA00023125"/>
    </source>
</evidence>
<dbReference type="AlphaFoldDB" id="B9RC70"/>
<evidence type="ECO:0000259" key="7">
    <source>
        <dbReference type="PROSITE" id="PS50982"/>
    </source>
</evidence>
<feature type="compositionally biased region" description="Polar residues" evidence="6">
    <location>
        <begin position="487"/>
        <end position="498"/>
    </location>
</feature>
<dbReference type="InterPro" id="IPR001739">
    <property type="entry name" value="Methyl_CpG_DNA-bd"/>
</dbReference>